<protein>
    <submittedName>
        <fullName evidence="2">Uncharacterized protein</fullName>
    </submittedName>
</protein>
<reference evidence="2 3" key="2">
    <citation type="journal article" date="2014" name="J. Gen. Appl. Microbiol.">
        <title>The early diverging ascomycetous budding yeast Saitoella complicata has three histone deacetylases belonging to the Clr6, Hos2, and Rpd3 lineages.</title>
        <authorList>
            <person name="Nishida H."/>
            <person name="Matsumoto T."/>
            <person name="Kondo S."/>
            <person name="Hamamoto M."/>
            <person name="Yoshikawa H."/>
        </authorList>
    </citation>
    <scope>NUCLEOTIDE SEQUENCE [LARGE SCALE GENOMIC DNA]</scope>
    <source>
        <strain evidence="2 3">NRRL Y-17804</strain>
    </source>
</reference>
<keyword evidence="3" id="KW-1185">Reference proteome</keyword>
<gene>
    <name evidence="2" type="ORF">G7K_6665-t1</name>
</gene>
<sequence>MAKNWRYESFVKVGARKAMQSIIQSYEVIRYGAQHAIRTYRAILKLRVLEGGSTSTFDLSIKYSRTAFKLIHHPDTHQGNTTSVPLLPRSARCYRELDRESVPKSHTQTGNRVMFTFKLHSILTKSSSITTGRDDDNISPSRFIRHSDDSRRSEVEVGSQQVPVATSSHTKTLSVRILSG</sequence>
<dbReference type="EMBL" id="BACD03000075">
    <property type="protein sequence ID" value="GAO52592.1"/>
    <property type="molecule type" value="Genomic_DNA"/>
</dbReference>
<feature type="region of interest" description="Disordered" evidence="1">
    <location>
        <begin position="129"/>
        <end position="180"/>
    </location>
</feature>
<evidence type="ECO:0000313" key="3">
    <source>
        <dbReference type="Proteomes" id="UP000033140"/>
    </source>
</evidence>
<reference evidence="2 3" key="1">
    <citation type="journal article" date="2011" name="J. Gen. Appl. Microbiol.">
        <title>Draft genome sequencing of the enigmatic yeast Saitoella complicata.</title>
        <authorList>
            <person name="Nishida H."/>
            <person name="Hamamoto M."/>
            <person name="Sugiyama J."/>
        </authorList>
    </citation>
    <scope>NUCLEOTIDE SEQUENCE [LARGE SCALE GENOMIC DNA]</scope>
    <source>
        <strain evidence="2 3">NRRL Y-17804</strain>
    </source>
</reference>
<evidence type="ECO:0000256" key="1">
    <source>
        <dbReference type="SAM" id="MobiDB-lite"/>
    </source>
</evidence>
<reference evidence="2 3" key="3">
    <citation type="journal article" date="2015" name="Genome Announc.">
        <title>Draft Genome Sequence of the Archiascomycetous Yeast Saitoella complicata.</title>
        <authorList>
            <person name="Yamauchi K."/>
            <person name="Kondo S."/>
            <person name="Hamamoto M."/>
            <person name="Takahashi Y."/>
            <person name="Ogura Y."/>
            <person name="Hayashi T."/>
            <person name="Nishida H."/>
        </authorList>
    </citation>
    <scope>NUCLEOTIDE SEQUENCE [LARGE SCALE GENOMIC DNA]</scope>
    <source>
        <strain evidence="2 3">NRRL Y-17804</strain>
    </source>
</reference>
<accession>A0A0E9NRU0</accession>
<dbReference type="AlphaFoldDB" id="A0A0E9NRU0"/>
<feature type="compositionally biased region" description="Polar residues" evidence="1">
    <location>
        <begin position="158"/>
        <end position="173"/>
    </location>
</feature>
<comment type="caution">
    <text evidence="2">The sequence shown here is derived from an EMBL/GenBank/DDBJ whole genome shotgun (WGS) entry which is preliminary data.</text>
</comment>
<name>A0A0E9NRU0_SAICN</name>
<feature type="compositionally biased region" description="Basic and acidic residues" evidence="1">
    <location>
        <begin position="145"/>
        <end position="155"/>
    </location>
</feature>
<evidence type="ECO:0000313" key="2">
    <source>
        <dbReference type="EMBL" id="GAO52592.1"/>
    </source>
</evidence>
<organism evidence="2 3">
    <name type="scientific">Saitoella complicata (strain BCRC 22490 / CBS 7301 / JCM 7358 / NBRC 10748 / NRRL Y-17804)</name>
    <dbReference type="NCBI Taxonomy" id="698492"/>
    <lineage>
        <taxon>Eukaryota</taxon>
        <taxon>Fungi</taxon>
        <taxon>Dikarya</taxon>
        <taxon>Ascomycota</taxon>
        <taxon>Taphrinomycotina</taxon>
        <taxon>Taphrinomycotina incertae sedis</taxon>
        <taxon>Saitoella</taxon>
    </lineage>
</organism>
<dbReference type="Proteomes" id="UP000033140">
    <property type="component" value="Unassembled WGS sequence"/>
</dbReference>
<proteinExistence type="predicted"/>